<protein>
    <submittedName>
        <fullName evidence="1">Uncharacterized protein</fullName>
    </submittedName>
</protein>
<proteinExistence type="predicted"/>
<sequence length="123" mass="13707">MSCSLVLRPARLTGDADYDAGKTSENAPSLPSDAGYYRNYCGRGLLARCVQLGRLDNTTKLSKWARITSKITECLGNKCLMVPSNLSHEEGMKATWPDHKHPDLNRQSSKLKLLPDWMPLLLC</sequence>
<dbReference type="AlphaFoldDB" id="A0A448XBF5"/>
<comment type="caution">
    <text evidence="1">The sequence shown here is derived from an EMBL/GenBank/DDBJ whole genome shotgun (WGS) entry which is preliminary data.</text>
</comment>
<accession>A0A448XBF5</accession>
<gene>
    <name evidence="1" type="ORF">PXEA_LOCUS26392</name>
</gene>
<reference evidence="1" key="1">
    <citation type="submission" date="2018-11" db="EMBL/GenBank/DDBJ databases">
        <authorList>
            <consortium name="Pathogen Informatics"/>
        </authorList>
    </citation>
    <scope>NUCLEOTIDE SEQUENCE</scope>
</reference>
<organism evidence="1 2">
    <name type="scientific">Protopolystoma xenopodis</name>
    <dbReference type="NCBI Taxonomy" id="117903"/>
    <lineage>
        <taxon>Eukaryota</taxon>
        <taxon>Metazoa</taxon>
        <taxon>Spiralia</taxon>
        <taxon>Lophotrochozoa</taxon>
        <taxon>Platyhelminthes</taxon>
        <taxon>Monogenea</taxon>
        <taxon>Polyopisthocotylea</taxon>
        <taxon>Polystomatidea</taxon>
        <taxon>Polystomatidae</taxon>
        <taxon>Protopolystoma</taxon>
    </lineage>
</organism>
<keyword evidence="2" id="KW-1185">Reference proteome</keyword>
<evidence type="ECO:0000313" key="1">
    <source>
        <dbReference type="EMBL" id="VEL32952.1"/>
    </source>
</evidence>
<evidence type="ECO:0000313" key="2">
    <source>
        <dbReference type="Proteomes" id="UP000784294"/>
    </source>
</evidence>
<dbReference type="EMBL" id="CAAALY010244934">
    <property type="protein sequence ID" value="VEL32952.1"/>
    <property type="molecule type" value="Genomic_DNA"/>
</dbReference>
<dbReference type="Proteomes" id="UP000784294">
    <property type="component" value="Unassembled WGS sequence"/>
</dbReference>
<name>A0A448XBF5_9PLAT</name>